<dbReference type="PANTHER" id="PTHR13878:SF91">
    <property type="entry name" value="FAD BINDING DOMAIN PROTEIN (AFU_ORTHOLOGUE AFUA_6G12070)-RELATED"/>
    <property type="match status" value="1"/>
</dbReference>
<dbReference type="RefSeq" id="XP_024677002.1">
    <property type="nucleotide sequence ID" value="XM_024822980.1"/>
</dbReference>
<dbReference type="STRING" id="1392255.A0A2I1BSM2"/>
<dbReference type="Proteomes" id="UP000234474">
    <property type="component" value="Unassembled WGS sequence"/>
</dbReference>
<dbReference type="OMA" id="CITFHET"/>
<dbReference type="InterPro" id="IPR016169">
    <property type="entry name" value="FAD-bd_PCMH_sub2"/>
</dbReference>
<dbReference type="SUPFAM" id="SSF56176">
    <property type="entry name" value="FAD-binding/transporter-associated domain-like"/>
    <property type="match status" value="1"/>
</dbReference>
<dbReference type="PANTHER" id="PTHR13878">
    <property type="entry name" value="GULONOLACTONE OXIDASE"/>
    <property type="match status" value="1"/>
</dbReference>
<comment type="similarity">
    <text evidence="1">Belongs to the oxygen-dependent FAD-linked oxidoreductase family.</text>
</comment>
<protein>
    <submittedName>
        <fullName evidence="4">FAD-binding domain-containing protein</fullName>
    </submittedName>
</protein>
<evidence type="ECO:0000313" key="4">
    <source>
        <dbReference type="EMBL" id="PKX88407.1"/>
    </source>
</evidence>
<comment type="caution">
    <text evidence="4">The sequence shown here is derived from an EMBL/GenBank/DDBJ whole genome shotgun (WGS) entry which is preliminary data.</text>
</comment>
<organism evidence="4 5">
    <name type="scientific">Aspergillus novofumigatus (strain IBT 16806)</name>
    <dbReference type="NCBI Taxonomy" id="1392255"/>
    <lineage>
        <taxon>Eukaryota</taxon>
        <taxon>Fungi</taxon>
        <taxon>Dikarya</taxon>
        <taxon>Ascomycota</taxon>
        <taxon>Pezizomycotina</taxon>
        <taxon>Eurotiomycetes</taxon>
        <taxon>Eurotiomycetidae</taxon>
        <taxon>Eurotiales</taxon>
        <taxon>Aspergillaceae</taxon>
        <taxon>Aspergillus</taxon>
        <taxon>Aspergillus subgen. Fumigati</taxon>
    </lineage>
</organism>
<proteinExistence type="inferred from homology"/>
<dbReference type="GO" id="GO:0071949">
    <property type="term" value="F:FAD binding"/>
    <property type="evidence" value="ECO:0007669"/>
    <property type="project" value="InterPro"/>
</dbReference>
<dbReference type="GeneID" id="36530306"/>
<keyword evidence="5" id="KW-1185">Reference proteome</keyword>
<dbReference type="VEuPathDB" id="FungiDB:P174DRAFT_380453"/>
<evidence type="ECO:0000256" key="1">
    <source>
        <dbReference type="ARBA" id="ARBA00005466"/>
    </source>
</evidence>
<dbReference type="GO" id="GO:0016491">
    <property type="term" value="F:oxidoreductase activity"/>
    <property type="evidence" value="ECO:0007669"/>
    <property type="project" value="UniProtKB-KW"/>
</dbReference>
<feature type="non-terminal residue" evidence="4">
    <location>
        <position position="1"/>
    </location>
</feature>
<keyword evidence="2" id="KW-0560">Oxidoreductase</keyword>
<dbReference type="OrthoDB" id="9983560at2759"/>
<dbReference type="EMBL" id="MSZS01000015">
    <property type="protein sequence ID" value="PKX88407.1"/>
    <property type="molecule type" value="Genomic_DNA"/>
</dbReference>
<dbReference type="Gene3D" id="3.30.465.10">
    <property type="match status" value="1"/>
</dbReference>
<dbReference type="PROSITE" id="PS51387">
    <property type="entry name" value="FAD_PCMH"/>
    <property type="match status" value="1"/>
</dbReference>
<dbReference type="InterPro" id="IPR006094">
    <property type="entry name" value="Oxid_FAD_bind_N"/>
</dbReference>
<accession>A0A2I1BSM2</accession>
<evidence type="ECO:0000313" key="5">
    <source>
        <dbReference type="Proteomes" id="UP000234474"/>
    </source>
</evidence>
<gene>
    <name evidence="4" type="ORF">P174DRAFT_380453</name>
</gene>
<feature type="domain" description="FAD-binding PCMH-type" evidence="3">
    <location>
        <begin position="5"/>
        <end position="181"/>
    </location>
</feature>
<dbReference type="InterPro" id="IPR016166">
    <property type="entry name" value="FAD-bd_PCMH"/>
</dbReference>
<dbReference type="InterPro" id="IPR036318">
    <property type="entry name" value="FAD-bd_PCMH-like_sf"/>
</dbReference>
<evidence type="ECO:0000259" key="3">
    <source>
        <dbReference type="PROSITE" id="PS51387"/>
    </source>
</evidence>
<sequence length="199" mass="21093">QPCELGNLASYLIDVRSAEDVTGGIMFSREQNIRLVIKNTGHDYAGMSTGKGGLSLWTRNLGSTQFIYTYESSYYNGPAIKLGAGVQGFEAYATANTTGQGFVGGVCHIVAIAGGFGLGGGHSILSNSHGTGSDNVLEWEVVTMDGRHLPEQNSNLYWAPSGSGPGTFTVVLSMTARLHADGIIGGANLRCNWEFYPFT</sequence>
<name>A0A2I1BSM2_ASPN1</name>
<dbReference type="Pfam" id="PF01565">
    <property type="entry name" value="FAD_binding_4"/>
    <property type="match status" value="1"/>
</dbReference>
<evidence type="ECO:0000256" key="2">
    <source>
        <dbReference type="ARBA" id="ARBA00023002"/>
    </source>
</evidence>
<reference evidence="5" key="1">
    <citation type="journal article" date="2018" name="Proc. Natl. Acad. Sci. U.S.A.">
        <title>Linking secondary metabolites to gene clusters through genome sequencing of six diverse Aspergillus species.</title>
        <authorList>
            <person name="Kaerboelling I."/>
            <person name="Vesth T.C."/>
            <person name="Frisvad J.C."/>
            <person name="Nybo J.L."/>
            <person name="Theobald S."/>
            <person name="Kuo A."/>
            <person name="Bowyer P."/>
            <person name="Matsuda Y."/>
            <person name="Mondo S."/>
            <person name="Lyhne E.K."/>
            <person name="Kogle M.E."/>
            <person name="Clum A."/>
            <person name="Lipzen A."/>
            <person name="Salamov A."/>
            <person name="Ngan C.Y."/>
            <person name="Daum C."/>
            <person name="Chiniquy J."/>
            <person name="Barry K."/>
            <person name="LaButti K."/>
            <person name="Haridas S."/>
            <person name="Simmons B.A."/>
            <person name="Magnuson J.K."/>
            <person name="Mortensen U.H."/>
            <person name="Larsen T.O."/>
            <person name="Grigoriev I.V."/>
            <person name="Baker S.E."/>
            <person name="Andersen M.R."/>
        </authorList>
    </citation>
    <scope>NUCLEOTIDE SEQUENCE [LARGE SCALE GENOMIC DNA]</scope>
    <source>
        <strain evidence="5">IBT 16806</strain>
    </source>
</reference>
<dbReference type="InterPro" id="IPR050432">
    <property type="entry name" value="FAD-linked_Oxidoreductases_BP"/>
</dbReference>
<dbReference type="AlphaFoldDB" id="A0A2I1BSM2"/>